<dbReference type="AlphaFoldDB" id="A0A814ISE9"/>
<sequence>MDILVTRKSSSLTCHKWLKDEPSKCNGRCSNKQSQVINVKGQTVRTFDMLDCEFKKDSPYVEIAARKIPMDNKIICSHHI</sequence>
<accession>A0A814ISE9</accession>
<dbReference type="Proteomes" id="UP000663870">
    <property type="component" value="Unassembled WGS sequence"/>
</dbReference>
<evidence type="ECO:0000313" key="2">
    <source>
        <dbReference type="EMBL" id="CAF1152371.1"/>
    </source>
</evidence>
<dbReference type="Proteomes" id="UP000663854">
    <property type="component" value="Unassembled WGS sequence"/>
</dbReference>
<proteinExistence type="predicted"/>
<dbReference type="EMBL" id="CAJNOL010000649">
    <property type="protein sequence ID" value="CAF1152371.1"/>
    <property type="molecule type" value="Genomic_DNA"/>
</dbReference>
<protein>
    <submittedName>
        <fullName evidence="1">Uncharacterized protein</fullName>
    </submittedName>
</protein>
<keyword evidence="4" id="KW-1185">Reference proteome</keyword>
<reference evidence="1" key="1">
    <citation type="submission" date="2021-02" db="EMBL/GenBank/DDBJ databases">
        <authorList>
            <person name="Nowell W R."/>
        </authorList>
    </citation>
    <scope>NUCLEOTIDE SEQUENCE</scope>
</reference>
<comment type="caution">
    <text evidence="1">The sequence shown here is derived from an EMBL/GenBank/DDBJ whole genome shotgun (WGS) entry which is preliminary data.</text>
</comment>
<dbReference type="EMBL" id="CAJNOH010000391">
    <property type="protein sequence ID" value="CAF1025593.1"/>
    <property type="molecule type" value="Genomic_DNA"/>
</dbReference>
<gene>
    <name evidence="2" type="ORF">JXQ802_LOCUS21801</name>
    <name evidence="1" type="ORF">PYM288_LOCUS15856</name>
</gene>
<evidence type="ECO:0000313" key="3">
    <source>
        <dbReference type="Proteomes" id="UP000663854"/>
    </source>
</evidence>
<organism evidence="1 3">
    <name type="scientific">Rotaria sordida</name>
    <dbReference type="NCBI Taxonomy" id="392033"/>
    <lineage>
        <taxon>Eukaryota</taxon>
        <taxon>Metazoa</taxon>
        <taxon>Spiralia</taxon>
        <taxon>Gnathifera</taxon>
        <taxon>Rotifera</taxon>
        <taxon>Eurotatoria</taxon>
        <taxon>Bdelloidea</taxon>
        <taxon>Philodinida</taxon>
        <taxon>Philodinidae</taxon>
        <taxon>Rotaria</taxon>
    </lineage>
</organism>
<name>A0A814ISE9_9BILA</name>
<evidence type="ECO:0000313" key="4">
    <source>
        <dbReference type="Proteomes" id="UP000663870"/>
    </source>
</evidence>
<evidence type="ECO:0000313" key="1">
    <source>
        <dbReference type="EMBL" id="CAF1025593.1"/>
    </source>
</evidence>